<keyword evidence="3" id="KW-1185">Reference proteome</keyword>
<reference evidence="2 3" key="1">
    <citation type="journal article" date="2018" name="Front. Plant Sci.">
        <title>Red Clover (Trifolium pratense) and Zigzag Clover (T. medium) - A Picture of Genomic Similarities and Differences.</title>
        <authorList>
            <person name="Dluhosova J."/>
            <person name="Istvanek J."/>
            <person name="Nedelnik J."/>
            <person name="Repkova J."/>
        </authorList>
    </citation>
    <scope>NUCLEOTIDE SEQUENCE [LARGE SCALE GENOMIC DNA]</scope>
    <source>
        <strain evidence="3">cv. 10/8</strain>
        <tissue evidence="2">Leaf</tissue>
    </source>
</reference>
<proteinExistence type="predicted"/>
<sequence>MLNRVTRPVIMYHGHTMDMPCLHMTTAQQGHVDRPTLPPYHQITHVAITREWNNVLGNVIRTGPAGSTGSTVNLAHLRSGRKPKTGSQ</sequence>
<dbReference type="Proteomes" id="UP000265520">
    <property type="component" value="Unassembled WGS sequence"/>
</dbReference>
<name>A0A392REZ4_9FABA</name>
<dbReference type="EMBL" id="LXQA010217289">
    <property type="protein sequence ID" value="MCI34809.1"/>
    <property type="molecule type" value="Genomic_DNA"/>
</dbReference>
<organism evidence="2 3">
    <name type="scientific">Trifolium medium</name>
    <dbReference type="NCBI Taxonomy" id="97028"/>
    <lineage>
        <taxon>Eukaryota</taxon>
        <taxon>Viridiplantae</taxon>
        <taxon>Streptophyta</taxon>
        <taxon>Embryophyta</taxon>
        <taxon>Tracheophyta</taxon>
        <taxon>Spermatophyta</taxon>
        <taxon>Magnoliopsida</taxon>
        <taxon>eudicotyledons</taxon>
        <taxon>Gunneridae</taxon>
        <taxon>Pentapetalae</taxon>
        <taxon>rosids</taxon>
        <taxon>fabids</taxon>
        <taxon>Fabales</taxon>
        <taxon>Fabaceae</taxon>
        <taxon>Papilionoideae</taxon>
        <taxon>50 kb inversion clade</taxon>
        <taxon>NPAAA clade</taxon>
        <taxon>Hologalegina</taxon>
        <taxon>IRL clade</taxon>
        <taxon>Trifolieae</taxon>
        <taxon>Trifolium</taxon>
    </lineage>
</organism>
<comment type="caution">
    <text evidence="2">The sequence shown here is derived from an EMBL/GenBank/DDBJ whole genome shotgun (WGS) entry which is preliminary data.</text>
</comment>
<feature type="compositionally biased region" description="Basic residues" evidence="1">
    <location>
        <begin position="78"/>
        <end position="88"/>
    </location>
</feature>
<feature type="region of interest" description="Disordered" evidence="1">
    <location>
        <begin position="63"/>
        <end position="88"/>
    </location>
</feature>
<protein>
    <submittedName>
        <fullName evidence="2">Uncharacterized protein</fullName>
    </submittedName>
</protein>
<evidence type="ECO:0000313" key="2">
    <source>
        <dbReference type="EMBL" id="MCI34809.1"/>
    </source>
</evidence>
<accession>A0A392REZ4</accession>
<evidence type="ECO:0000313" key="3">
    <source>
        <dbReference type="Proteomes" id="UP000265520"/>
    </source>
</evidence>
<evidence type="ECO:0000256" key="1">
    <source>
        <dbReference type="SAM" id="MobiDB-lite"/>
    </source>
</evidence>
<dbReference type="AlphaFoldDB" id="A0A392REZ4"/>